<dbReference type="EMBL" id="MGHD01000026">
    <property type="protein sequence ID" value="OGM58948.1"/>
    <property type="molecule type" value="Genomic_DNA"/>
</dbReference>
<evidence type="ECO:0000313" key="4">
    <source>
        <dbReference type="Proteomes" id="UP000176404"/>
    </source>
</evidence>
<accession>A0A1F8B6F6</accession>
<dbReference type="PROSITE" id="PS51462">
    <property type="entry name" value="NUDIX"/>
    <property type="match status" value="1"/>
</dbReference>
<comment type="caution">
    <text evidence="3">The sequence shown here is derived from an EMBL/GenBank/DDBJ whole genome shotgun (WGS) entry which is preliminary data.</text>
</comment>
<evidence type="ECO:0000313" key="3">
    <source>
        <dbReference type="EMBL" id="OGM58948.1"/>
    </source>
</evidence>
<sequence>MLKFPLMEEINPIQASVLIALLFKPKARFRDLNTLGITTDHFNFHVKRLLKVGLIEKTEGLYQLSQKGKQFAGLIDTGKAVLEKQAKIGVIVCSMKKVKGVTKYLVQRRLKQPFYEYNGFVSGKIRWGETANKAAHRELSEETNLKGDLNLIGIEHKMDYSKDKILLDDKFFFIYKATSLKGRLNRDFKEGENVWLTGEEIIKLPRLFDDMRQILEMSKKKHLVFVENKFFVSGF</sequence>
<proteinExistence type="predicted"/>
<dbReference type="InterPro" id="IPR000086">
    <property type="entry name" value="NUDIX_hydrolase_dom"/>
</dbReference>
<keyword evidence="1" id="KW-0378">Hydrolase</keyword>
<dbReference type="Proteomes" id="UP000176404">
    <property type="component" value="Unassembled WGS sequence"/>
</dbReference>
<dbReference type="Pfam" id="PF00293">
    <property type="entry name" value="NUDIX"/>
    <property type="match status" value="1"/>
</dbReference>
<dbReference type="Gene3D" id="1.10.10.10">
    <property type="entry name" value="Winged helix-like DNA-binding domain superfamily/Winged helix DNA-binding domain"/>
    <property type="match status" value="1"/>
</dbReference>
<name>A0A1F8B6F6_9BACT</name>
<dbReference type="SUPFAM" id="SSF46785">
    <property type="entry name" value="Winged helix' DNA-binding domain"/>
    <property type="match status" value="1"/>
</dbReference>
<gene>
    <name evidence="3" type="ORF">A2892_05130</name>
</gene>
<protein>
    <recommendedName>
        <fullName evidence="2">Nudix hydrolase domain-containing protein</fullName>
    </recommendedName>
</protein>
<evidence type="ECO:0000256" key="1">
    <source>
        <dbReference type="ARBA" id="ARBA00022801"/>
    </source>
</evidence>
<organism evidence="3 4">
    <name type="scientific">Candidatus Woesebacteria bacterium RIFCSPLOWO2_01_FULL_39_10b</name>
    <dbReference type="NCBI Taxonomy" id="1802517"/>
    <lineage>
        <taxon>Bacteria</taxon>
        <taxon>Candidatus Woeseibacteriota</taxon>
    </lineage>
</organism>
<dbReference type="GO" id="GO:0016787">
    <property type="term" value="F:hydrolase activity"/>
    <property type="evidence" value="ECO:0007669"/>
    <property type="project" value="UniProtKB-KW"/>
</dbReference>
<dbReference type="PROSITE" id="PS00893">
    <property type="entry name" value="NUDIX_BOX"/>
    <property type="match status" value="1"/>
</dbReference>
<dbReference type="InterPro" id="IPR036388">
    <property type="entry name" value="WH-like_DNA-bd_sf"/>
</dbReference>
<dbReference type="Gene3D" id="3.90.79.10">
    <property type="entry name" value="Nucleoside Triphosphate Pyrophosphohydrolase"/>
    <property type="match status" value="1"/>
</dbReference>
<feature type="domain" description="Nudix hydrolase" evidence="2">
    <location>
        <begin position="83"/>
        <end position="218"/>
    </location>
</feature>
<dbReference type="InterPro" id="IPR015797">
    <property type="entry name" value="NUDIX_hydrolase-like_dom_sf"/>
</dbReference>
<dbReference type="AlphaFoldDB" id="A0A1F8B6F6"/>
<dbReference type="InterPro" id="IPR036390">
    <property type="entry name" value="WH_DNA-bd_sf"/>
</dbReference>
<dbReference type="STRING" id="1802517.A2892_05130"/>
<dbReference type="InterPro" id="IPR020084">
    <property type="entry name" value="NUDIX_hydrolase_CS"/>
</dbReference>
<reference evidence="3 4" key="1">
    <citation type="journal article" date="2016" name="Nat. Commun.">
        <title>Thousands of microbial genomes shed light on interconnected biogeochemical processes in an aquifer system.</title>
        <authorList>
            <person name="Anantharaman K."/>
            <person name="Brown C.T."/>
            <person name="Hug L.A."/>
            <person name="Sharon I."/>
            <person name="Castelle C.J."/>
            <person name="Probst A.J."/>
            <person name="Thomas B.C."/>
            <person name="Singh A."/>
            <person name="Wilkins M.J."/>
            <person name="Karaoz U."/>
            <person name="Brodie E.L."/>
            <person name="Williams K.H."/>
            <person name="Hubbard S.S."/>
            <person name="Banfield J.F."/>
        </authorList>
    </citation>
    <scope>NUCLEOTIDE SEQUENCE [LARGE SCALE GENOMIC DNA]</scope>
</reference>
<dbReference type="SUPFAM" id="SSF55811">
    <property type="entry name" value="Nudix"/>
    <property type="match status" value="1"/>
</dbReference>
<evidence type="ECO:0000259" key="2">
    <source>
        <dbReference type="PROSITE" id="PS51462"/>
    </source>
</evidence>